<organism evidence="1">
    <name type="scientific">marine sediment metagenome</name>
    <dbReference type="NCBI Taxonomy" id="412755"/>
    <lineage>
        <taxon>unclassified sequences</taxon>
        <taxon>metagenomes</taxon>
        <taxon>ecological metagenomes</taxon>
    </lineage>
</organism>
<evidence type="ECO:0000313" key="1">
    <source>
        <dbReference type="EMBL" id="KKK56302.1"/>
    </source>
</evidence>
<protein>
    <submittedName>
        <fullName evidence="1">Uncharacterized protein</fullName>
    </submittedName>
</protein>
<dbReference type="EMBL" id="LAZR01065064">
    <property type="protein sequence ID" value="KKK56302.1"/>
    <property type="molecule type" value="Genomic_DNA"/>
</dbReference>
<accession>A0A0F8WHF2</accession>
<proteinExistence type="predicted"/>
<comment type="caution">
    <text evidence="1">The sequence shown here is derived from an EMBL/GenBank/DDBJ whole genome shotgun (WGS) entry which is preliminary data.</text>
</comment>
<reference evidence="1" key="1">
    <citation type="journal article" date="2015" name="Nature">
        <title>Complex archaea that bridge the gap between prokaryotes and eukaryotes.</title>
        <authorList>
            <person name="Spang A."/>
            <person name="Saw J.H."/>
            <person name="Jorgensen S.L."/>
            <person name="Zaremba-Niedzwiedzka K."/>
            <person name="Martijn J."/>
            <person name="Lind A.E."/>
            <person name="van Eijk R."/>
            <person name="Schleper C."/>
            <person name="Guy L."/>
            <person name="Ettema T.J."/>
        </authorList>
    </citation>
    <scope>NUCLEOTIDE SEQUENCE</scope>
</reference>
<dbReference type="AlphaFoldDB" id="A0A0F8WHF2"/>
<sequence length="61" mass="6783">MIAVFLHTVIEKLKDHIDNCDGDELARLAGESFGGECFTQDGTTYIFEPNENYTGDLGENK</sequence>
<gene>
    <name evidence="1" type="ORF">LCGC14_3065890</name>
</gene>
<name>A0A0F8WHF2_9ZZZZ</name>